<sequence>MEADQSEHPYKQFGRHYEYMFEAPSEPAQTPRFRFSYGTVDSNSGTPGVAVRRTERTKGNESKKHWLSNSGKARLTSAQPEHLQFQNECFVHFEFIRRSRNLKNDYGTNRLLSVKNEHATSAWKEREGARRRVQAEYEIVRQLADDIFGQAEKQMSAFPTFDIPRFQQIFSMVTAASSPLPKNSWSRAERQHGKILKDRKRKLKDNDREMVKNHENKLEDAVGESTEDGPLKQKQSGYDASYRIFGILPKFDPRFPFDRAYKLMEGLQSPKLFKFPPINSFI</sequence>
<evidence type="ECO:0000256" key="1">
    <source>
        <dbReference type="SAM" id="MobiDB-lite"/>
    </source>
</evidence>
<evidence type="ECO:0000313" key="2">
    <source>
        <dbReference type="Proteomes" id="UP000887581"/>
    </source>
</evidence>
<dbReference type="WBParaSite" id="sdigi.contig196.g5962.t1">
    <property type="protein sequence ID" value="sdigi.contig196.g5962.t1"/>
    <property type="gene ID" value="sdigi.contig196.g5962"/>
</dbReference>
<dbReference type="Proteomes" id="UP000887581">
    <property type="component" value="Unplaced"/>
</dbReference>
<proteinExistence type="predicted"/>
<keyword evidence="2" id="KW-1185">Reference proteome</keyword>
<protein>
    <submittedName>
        <fullName evidence="3">Uncharacterized protein</fullName>
    </submittedName>
</protein>
<evidence type="ECO:0000313" key="3">
    <source>
        <dbReference type="WBParaSite" id="sdigi.contig196.g5962.t1"/>
    </source>
</evidence>
<dbReference type="AlphaFoldDB" id="A0A915PN46"/>
<organism evidence="2 3">
    <name type="scientific">Setaria digitata</name>
    <dbReference type="NCBI Taxonomy" id="48799"/>
    <lineage>
        <taxon>Eukaryota</taxon>
        <taxon>Metazoa</taxon>
        <taxon>Ecdysozoa</taxon>
        <taxon>Nematoda</taxon>
        <taxon>Chromadorea</taxon>
        <taxon>Rhabditida</taxon>
        <taxon>Spirurina</taxon>
        <taxon>Spiruromorpha</taxon>
        <taxon>Filarioidea</taxon>
        <taxon>Setariidae</taxon>
        <taxon>Setaria</taxon>
    </lineage>
</organism>
<accession>A0A915PN46</accession>
<name>A0A915PN46_9BILA</name>
<reference evidence="3" key="1">
    <citation type="submission" date="2022-11" db="UniProtKB">
        <authorList>
            <consortium name="WormBaseParasite"/>
        </authorList>
    </citation>
    <scope>IDENTIFICATION</scope>
</reference>
<feature type="region of interest" description="Disordered" evidence="1">
    <location>
        <begin position="205"/>
        <end position="234"/>
    </location>
</feature>
<feature type="compositionally biased region" description="Basic and acidic residues" evidence="1">
    <location>
        <begin position="205"/>
        <end position="220"/>
    </location>
</feature>